<feature type="compositionally biased region" description="Polar residues" evidence="10">
    <location>
        <begin position="1"/>
        <end position="14"/>
    </location>
</feature>
<dbReference type="AlphaFoldDB" id="A0A2I4F3C7"/>
<dbReference type="Pfam" id="PF00650">
    <property type="entry name" value="CRAL_TRIO"/>
    <property type="match status" value="1"/>
</dbReference>
<keyword evidence="8" id="KW-0472">Membrane</keyword>
<gene>
    <name evidence="12" type="primary">LOC108995107</name>
</gene>
<reference evidence="12" key="1">
    <citation type="submission" date="2025-08" db="UniProtKB">
        <authorList>
            <consortium name="RefSeq"/>
        </authorList>
    </citation>
    <scope>IDENTIFICATION</scope>
    <source>
        <tissue evidence="12">Leaves</tissue>
    </source>
</reference>
<dbReference type="FunCoup" id="A0A2I4F3C7">
    <property type="interactions" value="1735"/>
</dbReference>
<evidence type="ECO:0000256" key="2">
    <source>
        <dbReference type="ARBA" id="ARBA00004496"/>
    </source>
</evidence>
<dbReference type="InterPro" id="IPR036273">
    <property type="entry name" value="CRAL/TRIO_N_dom_sf"/>
</dbReference>
<dbReference type="GO" id="GO:0005737">
    <property type="term" value="C:cytoplasm"/>
    <property type="evidence" value="ECO:0007669"/>
    <property type="project" value="UniProtKB-SubCell"/>
</dbReference>
<dbReference type="KEGG" id="jre:108995107"/>
<evidence type="ECO:0000256" key="8">
    <source>
        <dbReference type="ARBA" id="ARBA00023136"/>
    </source>
</evidence>
<keyword evidence="6" id="KW-0132">Cell division</keyword>
<evidence type="ECO:0000256" key="3">
    <source>
        <dbReference type="ARBA" id="ARBA00007155"/>
    </source>
</evidence>
<dbReference type="InterPro" id="IPR056794">
    <property type="entry name" value="PATL1-6_C_GOLD"/>
</dbReference>
<dbReference type="InterPro" id="IPR009038">
    <property type="entry name" value="GOLD_dom"/>
</dbReference>
<keyword evidence="11" id="KW-1185">Reference proteome</keyword>
<evidence type="ECO:0000256" key="5">
    <source>
        <dbReference type="ARBA" id="ARBA00022490"/>
    </source>
</evidence>
<evidence type="ECO:0000256" key="9">
    <source>
        <dbReference type="ARBA" id="ARBA00023306"/>
    </source>
</evidence>
<keyword evidence="4" id="KW-0813">Transport</keyword>
<dbReference type="GO" id="GO:0051301">
    <property type="term" value="P:cell division"/>
    <property type="evidence" value="ECO:0007669"/>
    <property type="project" value="UniProtKB-KW"/>
</dbReference>
<name>A0A2I4F3C7_JUGRE</name>
<proteinExistence type="inferred from homology"/>
<dbReference type="PROSITE" id="PS50866">
    <property type="entry name" value="GOLD"/>
    <property type="match status" value="1"/>
</dbReference>
<dbReference type="Pfam" id="PF03765">
    <property type="entry name" value="CRAL_TRIO_N"/>
    <property type="match status" value="1"/>
</dbReference>
<evidence type="ECO:0000256" key="6">
    <source>
        <dbReference type="ARBA" id="ARBA00022618"/>
    </source>
</evidence>
<dbReference type="PROSITE" id="PS50191">
    <property type="entry name" value="CRAL_TRIO"/>
    <property type="match status" value="1"/>
</dbReference>
<keyword evidence="5" id="KW-0963">Cytoplasm</keyword>
<dbReference type="Gene3D" id="1.10.8.20">
    <property type="entry name" value="N-terminal domain of phosphatidylinositol transfer protein sec14p"/>
    <property type="match status" value="1"/>
</dbReference>
<dbReference type="SMART" id="SM00516">
    <property type="entry name" value="SEC14"/>
    <property type="match status" value="1"/>
</dbReference>
<evidence type="ECO:0000256" key="10">
    <source>
        <dbReference type="SAM" id="MobiDB-lite"/>
    </source>
</evidence>
<dbReference type="FunFam" id="1.10.8.20:FF:000008">
    <property type="entry name" value="SEC14 cytosolic factor family protein"/>
    <property type="match status" value="1"/>
</dbReference>
<accession>A0A2I4F3C7</accession>
<feature type="region of interest" description="Disordered" evidence="10">
    <location>
        <begin position="1"/>
        <end position="20"/>
    </location>
</feature>
<dbReference type="CDD" id="cd00170">
    <property type="entry name" value="SEC14"/>
    <property type="match status" value="1"/>
</dbReference>
<evidence type="ECO:0000256" key="7">
    <source>
        <dbReference type="ARBA" id="ARBA00023121"/>
    </source>
</evidence>
<dbReference type="Gramene" id="Jr04_01170_p1">
    <property type="protein sequence ID" value="cds.Jr04_01170_p1"/>
    <property type="gene ID" value="Jr04_01170"/>
</dbReference>
<evidence type="ECO:0000313" key="11">
    <source>
        <dbReference type="Proteomes" id="UP000235220"/>
    </source>
</evidence>
<dbReference type="Proteomes" id="UP000235220">
    <property type="component" value="Chromosome 4"/>
</dbReference>
<evidence type="ECO:0000313" key="12">
    <source>
        <dbReference type="RefSeq" id="XP_018826152.1"/>
    </source>
</evidence>
<dbReference type="SUPFAM" id="SSF52087">
    <property type="entry name" value="CRAL/TRIO domain"/>
    <property type="match status" value="1"/>
</dbReference>
<dbReference type="FunFam" id="3.40.525.10:FF:000022">
    <property type="entry name" value="SEC14 cytosolic factor family protein"/>
    <property type="match status" value="1"/>
</dbReference>
<dbReference type="InterPro" id="IPR011074">
    <property type="entry name" value="CRAL/TRIO_N_dom"/>
</dbReference>
<dbReference type="InterPro" id="IPR036865">
    <property type="entry name" value="CRAL-TRIO_dom_sf"/>
</dbReference>
<dbReference type="OrthoDB" id="75724at2759"/>
<sequence length="427" mass="48302">MEASSPISIQNTPLQDFPEASPRPYKKSFVTTLMAAATLRSPSFREDTYFVSHLKSSEKKALKELKDKLLASDASDASMWGIPLLGGDEKADVILLKFLRARDFRVSDSLNMLLKCLGWRREFGADSVIEEDLGFKELEGVVAYMHGYDTEGHPVCYNAYGVFRDRDMYERIFGDEEKLQKFLRWRVQVLERGINLLHFKPGGVNSIIQVTDLKDMPKRELRVASNHILSLFQDNYPEMVARKIFINVPWYFSLLYSMFSRFLTQRTKSKFVICKEGNVAETLYKFIRPEDVPVQYGGLSRPSDLQKGPPKPASEFTVKGGEKVNIQIEGIEAGATIAWDIVVGGWELEYSAEFVPCAEGSYTIAVEKPRKMAASEEAVYNSFTAREAGKMVLSVDNTASRKKKVAAYRYVVRKSTAIVPSTFDYAN</sequence>
<keyword evidence="9" id="KW-0131">Cell cycle</keyword>
<organism evidence="11 12">
    <name type="scientific">Juglans regia</name>
    <name type="common">English walnut</name>
    <dbReference type="NCBI Taxonomy" id="51240"/>
    <lineage>
        <taxon>Eukaryota</taxon>
        <taxon>Viridiplantae</taxon>
        <taxon>Streptophyta</taxon>
        <taxon>Embryophyta</taxon>
        <taxon>Tracheophyta</taxon>
        <taxon>Spermatophyta</taxon>
        <taxon>Magnoliopsida</taxon>
        <taxon>eudicotyledons</taxon>
        <taxon>Gunneridae</taxon>
        <taxon>Pentapetalae</taxon>
        <taxon>rosids</taxon>
        <taxon>fabids</taxon>
        <taxon>Fagales</taxon>
        <taxon>Juglandaceae</taxon>
        <taxon>Juglans</taxon>
    </lineage>
</organism>
<dbReference type="PANTHER" id="PTHR45932">
    <property type="entry name" value="PATELLIN-1"/>
    <property type="match status" value="1"/>
</dbReference>
<dbReference type="Gene3D" id="2.60.120.680">
    <property type="entry name" value="GOLD domain"/>
    <property type="match status" value="1"/>
</dbReference>
<dbReference type="Pfam" id="PF25099">
    <property type="entry name" value="GOLD_PATL1_C"/>
    <property type="match status" value="1"/>
</dbReference>
<dbReference type="InterPro" id="IPR001251">
    <property type="entry name" value="CRAL-TRIO_dom"/>
</dbReference>
<evidence type="ECO:0000256" key="1">
    <source>
        <dbReference type="ARBA" id="ARBA00004170"/>
    </source>
</evidence>
<dbReference type="GO" id="GO:1901703">
    <property type="term" value="P:protein localization involved in auxin polar transport"/>
    <property type="evidence" value="ECO:0007669"/>
    <property type="project" value="UniProtKB-ARBA"/>
</dbReference>
<dbReference type="PANTHER" id="PTHR45932:SF4">
    <property type="entry name" value="PATELLIN-6"/>
    <property type="match status" value="1"/>
</dbReference>
<dbReference type="GO" id="GO:0008289">
    <property type="term" value="F:lipid binding"/>
    <property type="evidence" value="ECO:0007669"/>
    <property type="project" value="UniProtKB-KW"/>
</dbReference>
<keyword evidence="7" id="KW-0446">Lipid-binding</keyword>
<dbReference type="RefSeq" id="XP_018826152.1">
    <property type="nucleotide sequence ID" value="XM_018970607.2"/>
</dbReference>
<dbReference type="InterPro" id="IPR044834">
    <property type="entry name" value="PATL"/>
</dbReference>
<dbReference type="SUPFAM" id="SSF46938">
    <property type="entry name" value="CRAL/TRIO N-terminal domain"/>
    <property type="match status" value="1"/>
</dbReference>
<dbReference type="GeneID" id="108995107"/>
<dbReference type="InterPro" id="IPR036598">
    <property type="entry name" value="GOLD_dom_sf"/>
</dbReference>
<protein>
    <submittedName>
        <fullName evidence="12">Patellin-6-like</fullName>
    </submittedName>
</protein>
<evidence type="ECO:0000256" key="4">
    <source>
        <dbReference type="ARBA" id="ARBA00022448"/>
    </source>
</evidence>
<dbReference type="GO" id="GO:0071365">
    <property type="term" value="P:cellular response to auxin stimulus"/>
    <property type="evidence" value="ECO:0007669"/>
    <property type="project" value="UniProtKB-ARBA"/>
</dbReference>
<dbReference type="GO" id="GO:0016020">
    <property type="term" value="C:membrane"/>
    <property type="evidence" value="ECO:0007669"/>
    <property type="project" value="UniProtKB-SubCell"/>
</dbReference>
<dbReference type="SUPFAM" id="SSF101576">
    <property type="entry name" value="Supernatant protein factor (SPF), C-terminal domain"/>
    <property type="match status" value="1"/>
</dbReference>
<dbReference type="SMART" id="SM01100">
    <property type="entry name" value="CRAL_TRIO_N"/>
    <property type="match status" value="1"/>
</dbReference>
<comment type="subcellular location">
    <subcellularLocation>
        <location evidence="2">Cytoplasm</location>
    </subcellularLocation>
    <subcellularLocation>
        <location evidence="1">Membrane</location>
        <topology evidence="1">Peripheral membrane protein</topology>
    </subcellularLocation>
</comment>
<comment type="similarity">
    <text evidence="3">Belongs to the patellin family.</text>
</comment>
<dbReference type="Gene3D" id="3.40.525.10">
    <property type="entry name" value="CRAL-TRIO lipid binding domain"/>
    <property type="match status" value="1"/>
</dbReference>